<evidence type="ECO:0000259" key="2">
    <source>
        <dbReference type="Pfam" id="PF07090"/>
    </source>
</evidence>
<organism evidence="3 4">
    <name type="scientific">Blastopirellula retiformator</name>
    <dbReference type="NCBI Taxonomy" id="2527970"/>
    <lineage>
        <taxon>Bacteria</taxon>
        <taxon>Pseudomonadati</taxon>
        <taxon>Planctomycetota</taxon>
        <taxon>Planctomycetia</taxon>
        <taxon>Pirellulales</taxon>
        <taxon>Pirellulaceae</taxon>
        <taxon>Blastopirellula</taxon>
    </lineage>
</organism>
<dbReference type="Pfam" id="PF07090">
    <property type="entry name" value="GATase1_like"/>
    <property type="match status" value="1"/>
</dbReference>
<feature type="transmembrane region" description="Helical" evidence="1">
    <location>
        <begin position="20"/>
        <end position="41"/>
    </location>
</feature>
<dbReference type="OrthoDB" id="9781333at2"/>
<dbReference type="InterPro" id="IPR029062">
    <property type="entry name" value="Class_I_gatase-like"/>
</dbReference>
<keyword evidence="4" id="KW-1185">Reference proteome</keyword>
<name>A0A5C5V738_9BACT</name>
<dbReference type="AlphaFoldDB" id="A0A5C5V738"/>
<evidence type="ECO:0000256" key="1">
    <source>
        <dbReference type="SAM" id="Phobius"/>
    </source>
</evidence>
<dbReference type="RefSeq" id="WP_146430613.1">
    <property type="nucleotide sequence ID" value="NZ_SJPF01000002.1"/>
</dbReference>
<dbReference type="Gene3D" id="3.40.50.880">
    <property type="match status" value="1"/>
</dbReference>
<protein>
    <recommendedName>
        <fullName evidence="2">Putative glutamine amidotransferase domain-containing protein</fullName>
    </recommendedName>
</protein>
<gene>
    <name evidence="3" type="ORF">Enr8_18020</name>
</gene>
<evidence type="ECO:0000313" key="4">
    <source>
        <dbReference type="Proteomes" id="UP000318878"/>
    </source>
</evidence>
<dbReference type="PANTHER" id="PTHR37947">
    <property type="entry name" value="BLL2462 PROTEIN"/>
    <property type="match status" value="1"/>
</dbReference>
<dbReference type="Proteomes" id="UP000318878">
    <property type="component" value="Unassembled WGS sequence"/>
</dbReference>
<sequence>MSDWLGGQFWFEWPNVWADRGWIVPACVIGGLFLLLILWAYSAAKAPFWLKATCALLKTAAVLLLAAILVEPMRSESKPVPGANLFAVVADRSQSLQVADRGESTTRAEKLKAELDRSAPWQIRLGQEFDIRRYEFDRQLAPVADFDQFAADGEESALVTSLTSVAQRYEDRPLAGVLVFTDGNATDFSDANIDWSQSPPIFPVIVGSDRTAADIGVRRVTASQTNFEAAPVTLTAELEGTGFAGQAITVQLLDQQGEELQTQTVTDVRDGQLFSVRFQVKPTERGVLFYQVRAFAKGAEKTLDDPASSSEATLLNNQRFAVIDRGQGPYKVLYVSGRPNWEFKFLQRSLAGDDEVELDALVRIAKREPKFQFRDKDSNANRIFTNSDDAQKEQVEQYDEAVLLRIGKLEPGELSGGFPKSADELFEYHALILDDLEADFFTQDQKSLIQDFVSLRGGGFLMLGGMESFAEGDFHRTPIGELLPVYLSSVQPAPQQEEFGLQMTREGLLEPWIRVRATEQEEQDRFAEMPRLRSLNSVGALKPGATQLLAAPLDDGQTRPVLVTQRFGKGRAGAMLLGDLWRWKLHQQTTDNEDLEKAWRQTIRWLVGDVPQRVKVEAVRKRQNGARPIEITVAVNDENFKPFDNADVTIEISTPEEETLTLTAQPKDAVSGQYASTYVPRTPGAYRAQVTAYNPDGSEIQQIETGWVAEPAGEEFATLKPNRDFLEMIAAKSGGEVVSLDRLDAFVSTLPGREIPIVEPKIHSVWHTWGVFLLAVGLLVGEWGLRRWKGLA</sequence>
<proteinExistence type="predicted"/>
<dbReference type="PANTHER" id="PTHR37947:SF1">
    <property type="entry name" value="BLL2462 PROTEIN"/>
    <property type="match status" value="1"/>
</dbReference>
<accession>A0A5C5V738</accession>
<comment type="caution">
    <text evidence="3">The sequence shown here is derived from an EMBL/GenBank/DDBJ whole genome shotgun (WGS) entry which is preliminary data.</text>
</comment>
<feature type="transmembrane region" description="Helical" evidence="1">
    <location>
        <begin position="48"/>
        <end position="70"/>
    </location>
</feature>
<dbReference type="InterPro" id="IPR010768">
    <property type="entry name" value="GATase1-like"/>
</dbReference>
<keyword evidence="1" id="KW-1133">Transmembrane helix</keyword>
<keyword evidence="1" id="KW-0472">Membrane</keyword>
<dbReference type="EMBL" id="SJPF01000002">
    <property type="protein sequence ID" value="TWT34394.1"/>
    <property type="molecule type" value="Genomic_DNA"/>
</dbReference>
<evidence type="ECO:0000313" key="3">
    <source>
        <dbReference type="EMBL" id="TWT34394.1"/>
    </source>
</evidence>
<keyword evidence="1" id="KW-0812">Transmembrane</keyword>
<feature type="domain" description="Putative glutamine amidotransferase" evidence="2">
    <location>
        <begin position="417"/>
        <end position="607"/>
    </location>
</feature>
<dbReference type="SUPFAM" id="SSF52317">
    <property type="entry name" value="Class I glutamine amidotransferase-like"/>
    <property type="match status" value="1"/>
</dbReference>
<reference evidence="3 4" key="1">
    <citation type="submission" date="2019-02" db="EMBL/GenBank/DDBJ databases">
        <title>Deep-cultivation of Planctomycetes and their phenomic and genomic characterization uncovers novel biology.</title>
        <authorList>
            <person name="Wiegand S."/>
            <person name="Jogler M."/>
            <person name="Boedeker C."/>
            <person name="Pinto D."/>
            <person name="Vollmers J."/>
            <person name="Rivas-Marin E."/>
            <person name="Kohn T."/>
            <person name="Peeters S.H."/>
            <person name="Heuer A."/>
            <person name="Rast P."/>
            <person name="Oberbeckmann S."/>
            <person name="Bunk B."/>
            <person name="Jeske O."/>
            <person name="Meyerdierks A."/>
            <person name="Storesund J.E."/>
            <person name="Kallscheuer N."/>
            <person name="Luecker S."/>
            <person name="Lage O.M."/>
            <person name="Pohl T."/>
            <person name="Merkel B.J."/>
            <person name="Hornburger P."/>
            <person name="Mueller R.-W."/>
            <person name="Bruemmer F."/>
            <person name="Labrenz M."/>
            <person name="Spormann A.M."/>
            <person name="Op Den Camp H."/>
            <person name="Overmann J."/>
            <person name="Amann R."/>
            <person name="Jetten M.S.M."/>
            <person name="Mascher T."/>
            <person name="Medema M.H."/>
            <person name="Devos D.P."/>
            <person name="Kaster A.-K."/>
            <person name="Ovreas L."/>
            <person name="Rohde M."/>
            <person name="Galperin M.Y."/>
            <person name="Jogler C."/>
        </authorList>
    </citation>
    <scope>NUCLEOTIDE SEQUENCE [LARGE SCALE GENOMIC DNA]</scope>
    <source>
        <strain evidence="3 4">Enr8</strain>
    </source>
</reference>